<sequence>MNECPCWKEFLKLTSFFFAFAQFINPAVEVMERDIFLFNLNCDCFGIKELFIQAIKDVDFQNNWTQNHISFTRNGNPRNVKYSVVSFQQKQQCFVEIGQWDCLANAVNETCKGNLTLKDTLTSGIKNDFLGVCGALCPAGQYKIVDTHFASCCWQCKNCTGNRYSRKPGSSACERCENDEWPTDNHTACAKVKPQMVFFTENPAGIILLCVNIVIIKILIAFVILIIKYSQSKMKIFSDRILCYILLFGILMCNVVSIFVLTDAHKDNCLLMVILSKLGSTCTLGTIFIKINDVYRTYKKKILRNDPRFLSEGLKVMVVICLVIIDVALLWFSINFEGKNRKTSTTVYFPTETGNTAFVHCGFIIDFITGEIFTVLEISFYWGLLLICTHQSYLTRKVTDNAHGLRYVFFGSLALSINSMTMILAHSFTDNNGNTKELVYSFYHLFFATVALACTFIPKVEILVFHPEKDVLFDALRATTMTNSNSMMSMSERIKSCTQTPNPPDTPESRAPSS</sequence>
<evidence type="ECO:0000256" key="1">
    <source>
        <dbReference type="ARBA" id="ARBA00004651"/>
    </source>
</evidence>
<dbReference type="Pfam" id="PF00003">
    <property type="entry name" value="7tm_3"/>
    <property type="match status" value="1"/>
</dbReference>
<proteinExistence type="predicted"/>
<dbReference type="AlphaFoldDB" id="A0A7D9EQE5"/>
<evidence type="ECO:0000256" key="6">
    <source>
        <dbReference type="ARBA" id="ARBA00023040"/>
    </source>
</evidence>
<organism evidence="11 12">
    <name type="scientific">Paramuricea clavata</name>
    <name type="common">Red gorgonian</name>
    <name type="synonym">Violescent sea-whip</name>
    <dbReference type="NCBI Taxonomy" id="317549"/>
    <lineage>
        <taxon>Eukaryota</taxon>
        <taxon>Metazoa</taxon>
        <taxon>Cnidaria</taxon>
        <taxon>Anthozoa</taxon>
        <taxon>Octocorallia</taxon>
        <taxon>Malacalcyonacea</taxon>
        <taxon>Plexauridae</taxon>
        <taxon>Paramuricea</taxon>
    </lineage>
</organism>
<keyword evidence="8 11" id="KW-0675">Receptor</keyword>
<protein>
    <submittedName>
        <fullName evidence="11">Metabotropic glutamate receptor 3-like</fullName>
    </submittedName>
</protein>
<name>A0A7D9EQE5_PARCT</name>
<evidence type="ECO:0000256" key="3">
    <source>
        <dbReference type="ARBA" id="ARBA00022692"/>
    </source>
</evidence>
<evidence type="ECO:0000256" key="4">
    <source>
        <dbReference type="ARBA" id="ARBA00022729"/>
    </source>
</evidence>
<dbReference type="EMBL" id="CACRXK020008378">
    <property type="protein sequence ID" value="CAB4014621.1"/>
    <property type="molecule type" value="Genomic_DNA"/>
</dbReference>
<dbReference type="InterPro" id="IPR038550">
    <property type="entry name" value="GPCR_3_9-Cys_sf"/>
</dbReference>
<accession>A0A7D9EQE5</accession>
<comment type="caution">
    <text evidence="11">The sequence shown here is derived from an EMBL/GenBank/DDBJ whole genome shotgun (WGS) entry which is preliminary data.</text>
</comment>
<dbReference type="GO" id="GO:0005886">
    <property type="term" value="C:plasma membrane"/>
    <property type="evidence" value="ECO:0007669"/>
    <property type="project" value="UniProtKB-SubCell"/>
</dbReference>
<evidence type="ECO:0000256" key="9">
    <source>
        <dbReference type="ARBA" id="ARBA00023180"/>
    </source>
</evidence>
<keyword evidence="5" id="KW-1133">Transmembrane helix</keyword>
<gene>
    <name evidence="11" type="ORF">PACLA_8A041013</name>
</gene>
<evidence type="ECO:0000313" key="12">
    <source>
        <dbReference type="Proteomes" id="UP001152795"/>
    </source>
</evidence>
<dbReference type="GO" id="GO:0004930">
    <property type="term" value="F:G protein-coupled receptor activity"/>
    <property type="evidence" value="ECO:0007669"/>
    <property type="project" value="UniProtKB-KW"/>
</dbReference>
<evidence type="ECO:0000313" key="11">
    <source>
        <dbReference type="EMBL" id="CAB4014621.1"/>
    </source>
</evidence>
<dbReference type="InterPro" id="IPR011500">
    <property type="entry name" value="GPCR_3_9-Cys_dom"/>
</dbReference>
<keyword evidence="12" id="KW-1185">Reference proteome</keyword>
<keyword evidence="4" id="KW-0732">Signal</keyword>
<dbReference type="OrthoDB" id="5984008at2759"/>
<evidence type="ECO:0000256" key="8">
    <source>
        <dbReference type="ARBA" id="ARBA00023170"/>
    </source>
</evidence>
<evidence type="ECO:0000256" key="2">
    <source>
        <dbReference type="ARBA" id="ARBA00022475"/>
    </source>
</evidence>
<keyword evidence="7" id="KW-0472">Membrane</keyword>
<reference evidence="11" key="1">
    <citation type="submission" date="2020-04" db="EMBL/GenBank/DDBJ databases">
        <authorList>
            <person name="Alioto T."/>
            <person name="Alioto T."/>
            <person name="Gomez Garrido J."/>
        </authorList>
    </citation>
    <scope>NUCLEOTIDE SEQUENCE</scope>
    <source>
        <strain evidence="11">A484AB</strain>
    </source>
</reference>
<keyword evidence="3" id="KW-0812">Transmembrane</keyword>
<comment type="subcellular location">
    <subcellularLocation>
        <location evidence="1">Cell membrane</location>
        <topology evidence="1">Multi-pass membrane protein</topology>
    </subcellularLocation>
</comment>
<evidence type="ECO:0000256" key="5">
    <source>
        <dbReference type="ARBA" id="ARBA00022989"/>
    </source>
</evidence>
<keyword evidence="9" id="KW-0325">Glycoprotein</keyword>
<keyword evidence="10" id="KW-0807">Transducer</keyword>
<dbReference type="InterPro" id="IPR050726">
    <property type="entry name" value="mGluR"/>
</dbReference>
<keyword evidence="2" id="KW-1003">Cell membrane</keyword>
<evidence type="ECO:0000256" key="7">
    <source>
        <dbReference type="ARBA" id="ARBA00023136"/>
    </source>
</evidence>
<dbReference type="Pfam" id="PF07562">
    <property type="entry name" value="NCD3G"/>
    <property type="match status" value="1"/>
</dbReference>
<keyword evidence="6" id="KW-0297">G-protein coupled receptor</keyword>
<evidence type="ECO:0000256" key="10">
    <source>
        <dbReference type="ARBA" id="ARBA00023224"/>
    </source>
</evidence>
<dbReference type="PROSITE" id="PS50259">
    <property type="entry name" value="G_PROTEIN_RECEP_F3_4"/>
    <property type="match status" value="1"/>
</dbReference>
<dbReference type="InterPro" id="IPR017978">
    <property type="entry name" value="GPCR_3_C"/>
</dbReference>
<dbReference type="FunFam" id="2.10.50.30:FF:000004">
    <property type="entry name" value="Taste receptor type 1 member 3-like protein"/>
    <property type="match status" value="1"/>
</dbReference>
<dbReference type="Gene3D" id="2.10.50.30">
    <property type="entry name" value="GPCR, family 3, nine cysteines domain"/>
    <property type="match status" value="1"/>
</dbReference>
<dbReference type="PANTHER" id="PTHR24060">
    <property type="entry name" value="METABOTROPIC GLUTAMATE RECEPTOR"/>
    <property type="match status" value="1"/>
</dbReference>
<dbReference type="Proteomes" id="UP001152795">
    <property type="component" value="Unassembled WGS sequence"/>
</dbReference>